<name>A0A927AX31_9BACT</name>
<reference evidence="9" key="1">
    <citation type="submission" date="2020-09" db="EMBL/GenBank/DDBJ databases">
        <authorList>
            <person name="Kim M.K."/>
        </authorList>
    </citation>
    <scope>NUCLEOTIDE SEQUENCE</scope>
    <source>
        <strain evidence="9">BT704</strain>
    </source>
</reference>
<dbReference type="GO" id="GO:0006046">
    <property type="term" value="P:N-acetylglucosamine catabolic process"/>
    <property type="evidence" value="ECO:0007669"/>
    <property type="project" value="TreeGrafter"/>
</dbReference>
<dbReference type="RefSeq" id="WP_191037063.1">
    <property type="nucleotide sequence ID" value="NZ_JACXAA010000001.1"/>
</dbReference>
<dbReference type="InterPro" id="IPR032466">
    <property type="entry name" value="Metal_Hydrolase"/>
</dbReference>
<feature type="binding site" evidence="6">
    <location>
        <position position="253"/>
    </location>
    <ligand>
        <name>substrate</name>
    </ligand>
</feature>
<feature type="binding site" evidence="6">
    <location>
        <begin position="312"/>
        <end position="314"/>
    </location>
    <ligand>
        <name>substrate</name>
    </ligand>
</feature>
<comment type="cofactor">
    <cofactor evidence="7">
        <name>a divalent metal cation</name>
        <dbReference type="ChEBI" id="CHEBI:60240"/>
    </cofactor>
    <text evidence="7">Binds 1 divalent metal cation per subunit.</text>
</comment>
<evidence type="ECO:0000256" key="4">
    <source>
        <dbReference type="PIRNR" id="PIRNR038994"/>
    </source>
</evidence>
<evidence type="ECO:0000313" key="9">
    <source>
        <dbReference type="EMBL" id="MBD2751416.1"/>
    </source>
</evidence>
<sequence length="394" mass="42734">MKSAHTLPSQFVCGRHYQTGEPLIITWQAGVISQIESLTEPQTDLPLIGPGLTDLQVNGFRGVDVNSDTLAVEDVEALTQSLWSCGVTSYLPTVITNSDSRIKTALQTIREACERFPMVKKSIAGIHLEGPFISPQDGPVGAHPKAYVKAPDWSLFEEFLNASGHQIRIVTVSPEWPESTDFIRNCVAAGVIVSIGHTAATSEQIRDAVAAGARLSTHLGNGSHLVLPRHPNYIWEQLAQDELTACVIADGFHLPDAVLKVIMRVKQGRTLLVSDSVGLAGCPPGQYSTHIGDNVVLTEEGKLHLAGKPNVLAGSAQPLIWGVQHLRQRQLSPLDTAWDMASVLPSRFLGLPQQQGLAIGAPADLVVFEQTNAELQILETYKAGQKVYQRQYQL</sequence>
<dbReference type="PANTHER" id="PTHR11113">
    <property type="entry name" value="N-ACETYLGLUCOSAMINE-6-PHOSPHATE DEACETYLASE"/>
    <property type="match status" value="1"/>
</dbReference>
<dbReference type="InterPro" id="IPR003764">
    <property type="entry name" value="GlcNAc_6-P_deAcase"/>
</dbReference>
<evidence type="ECO:0000256" key="1">
    <source>
        <dbReference type="ARBA" id="ARBA00010716"/>
    </source>
</evidence>
<feature type="binding site" evidence="7">
    <location>
        <position position="218"/>
    </location>
    <ligand>
        <name>Zn(2+)</name>
        <dbReference type="ChEBI" id="CHEBI:29105"/>
    </ligand>
</feature>
<feature type="binding site" evidence="7">
    <location>
        <position position="129"/>
    </location>
    <ligand>
        <name>Zn(2+)</name>
        <dbReference type="ChEBI" id="CHEBI:29105"/>
    </ligand>
</feature>
<dbReference type="EMBL" id="JACXAA010000001">
    <property type="protein sequence ID" value="MBD2751416.1"/>
    <property type="molecule type" value="Genomic_DNA"/>
</dbReference>
<dbReference type="GO" id="GO:0046872">
    <property type="term" value="F:metal ion binding"/>
    <property type="evidence" value="ECO:0007669"/>
    <property type="project" value="UniProtKB-KW"/>
</dbReference>
<accession>A0A927AX31</accession>
<comment type="caution">
    <text evidence="9">The sequence shown here is derived from an EMBL/GenBank/DDBJ whole genome shotgun (WGS) entry which is preliminary data.</text>
</comment>
<feature type="binding site" evidence="6">
    <location>
        <begin position="221"/>
        <end position="222"/>
    </location>
    <ligand>
        <name>substrate</name>
    </ligand>
</feature>
<dbReference type="PANTHER" id="PTHR11113:SF14">
    <property type="entry name" value="N-ACETYLGLUCOSAMINE-6-PHOSPHATE DEACETYLASE"/>
    <property type="match status" value="1"/>
</dbReference>
<dbReference type="InterPro" id="IPR006680">
    <property type="entry name" value="Amidohydro-rel"/>
</dbReference>
<comment type="similarity">
    <text evidence="1 4">Belongs to the metallo-dependent hydrolases superfamily. NagA family.</text>
</comment>
<feature type="binding site" evidence="7">
    <location>
        <position position="197"/>
    </location>
    <ligand>
        <name>Zn(2+)</name>
        <dbReference type="ChEBI" id="CHEBI:29105"/>
    </ligand>
</feature>
<dbReference type="Proteomes" id="UP000653797">
    <property type="component" value="Unassembled WGS sequence"/>
</dbReference>
<evidence type="ECO:0000256" key="3">
    <source>
        <dbReference type="ARBA" id="ARBA00022801"/>
    </source>
</evidence>
<evidence type="ECO:0000313" key="10">
    <source>
        <dbReference type="Proteomes" id="UP000653797"/>
    </source>
</evidence>
<keyword evidence="3 4" id="KW-0378">Hydrolase</keyword>
<keyword evidence="2 7" id="KW-0479">Metal-binding</keyword>
<dbReference type="AlphaFoldDB" id="A0A927AX31"/>
<feature type="domain" description="Amidohydrolase-related" evidence="8">
    <location>
        <begin position="50"/>
        <end position="378"/>
    </location>
</feature>
<dbReference type="GO" id="GO:0008448">
    <property type="term" value="F:N-acetylglucosamine-6-phosphate deacetylase activity"/>
    <property type="evidence" value="ECO:0007669"/>
    <property type="project" value="InterPro"/>
</dbReference>
<feature type="binding site" evidence="6">
    <location>
        <position position="229"/>
    </location>
    <ligand>
        <name>substrate</name>
    </ligand>
</feature>
<keyword evidence="4" id="KW-0119">Carbohydrate metabolism</keyword>
<proteinExistence type="inferred from homology"/>
<evidence type="ECO:0000256" key="7">
    <source>
        <dbReference type="PIRSR" id="PIRSR038994-3"/>
    </source>
</evidence>
<dbReference type="Pfam" id="PF01979">
    <property type="entry name" value="Amidohydro_1"/>
    <property type="match status" value="1"/>
</dbReference>
<evidence type="ECO:0000256" key="5">
    <source>
        <dbReference type="PIRSR" id="PIRSR038994-1"/>
    </source>
</evidence>
<protein>
    <submittedName>
        <fullName evidence="9">Amidohydrolase family protein</fullName>
    </submittedName>
</protein>
<dbReference type="SUPFAM" id="SSF51556">
    <property type="entry name" value="Metallo-dependent hydrolases"/>
    <property type="match status" value="1"/>
</dbReference>
<dbReference type="PIRSF" id="PIRSF038994">
    <property type="entry name" value="NagA"/>
    <property type="match status" value="1"/>
</dbReference>
<evidence type="ECO:0000259" key="8">
    <source>
        <dbReference type="Pfam" id="PF01979"/>
    </source>
</evidence>
<dbReference type="Gene3D" id="3.20.20.140">
    <property type="entry name" value="Metal-dependent hydrolases"/>
    <property type="match status" value="1"/>
</dbReference>
<feature type="active site" description="Proton donor/acceptor" evidence="5">
    <location>
        <position position="275"/>
    </location>
</feature>
<keyword evidence="10" id="KW-1185">Reference proteome</keyword>
<feature type="binding site" evidence="6">
    <location>
        <position position="142"/>
    </location>
    <ligand>
        <name>substrate</name>
    </ligand>
</feature>
<evidence type="ECO:0000256" key="2">
    <source>
        <dbReference type="ARBA" id="ARBA00022723"/>
    </source>
</evidence>
<evidence type="ECO:0000256" key="6">
    <source>
        <dbReference type="PIRSR" id="PIRSR038994-2"/>
    </source>
</evidence>
<gene>
    <name evidence="9" type="ORF">IC230_00820</name>
</gene>
<organism evidence="9 10">
    <name type="scientific">Spirosoma validum</name>
    <dbReference type="NCBI Taxonomy" id="2771355"/>
    <lineage>
        <taxon>Bacteria</taxon>
        <taxon>Pseudomonadati</taxon>
        <taxon>Bacteroidota</taxon>
        <taxon>Cytophagia</taxon>
        <taxon>Cytophagales</taxon>
        <taxon>Cytophagaceae</taxon>
        <taxon>Spirosoma</taxon>
    </lineage>
</organism>